<organism evidence="4 5">
    <name type="scientific">Candidatus Promineifilum breve</name>
    <dbReference type="NCBI Taxonomy" id="1806508"/>
    <lineage>
        <taxon>Bacteria</taxon>
        <taxon>Bacillati</taxon>
        <taxon>Chloroflexota</taxon>
        <taxon>Ardenticatenia</taxon>
        <taxon>Candidatus Promineifilales</taxon>
        <taxon>Candidatus Promineifilaceae</taxon>
        <taxon>Candidatus Promineifilum</taxon>
    </lineage>
</organism>
<accession>A0A160T561</accession>
<feature type="transmembrane region" description="Helical" evidence="2">
    <location>
        <begin position="510"/>
        <end position="530"/>
    </location>
</feature>
<comment type="similarity">
    <text evidence="1">Belongs to the protein kinase superfamily. ADCK protein kinase family.</text>
</comment>
<evidence type="ECO:0000256" key="1">
    <source>
        <dbReference type="ARBA" id="ARBA00009670"/>
    </source>
</evidence>
<evidence type="ECO:0000313" key="5">
    <source>
        <dbReference type="Proteomes" id="UP000215027"/>
    </source>
</evidence>
<feature type="domain" description="ABC1 atypical kinase-like" evidence="3">
    <location>
        <begin position="100"/>
        <end position="345"/>
    </location>
</feature>
<evidence type="ECO:0000313" key="4">
    <source>
        <dbReference type="EMBL" id="CUS04278.2"/>
    </source>
</evidence>
<gene>
    <name evidence="4" type="ORF">CFX0092_A2400</name>
</gene>
<dbReference type="SUPFAM" id="SSF56112">
    <property type="entry name" value="Protein kinase-like (PK-like)"/>
    <property type="match status" value="1"/>
</dbReference>
<dbReference type="Pfam" id="PF03109">
    <property type="entry name" value="ABC1"/>
    <property type="match status" value="1"/>
</dbReference>
<keyword evidence="2" id="KW-0472">Membrane</keyword>
<dbReference type="KEGG" id="pbf:CFX0092_A2400"/>
<name>A0A160T561_9CHLR</name>
<protein>
    <submittedName>
        <fullName evidence="4">2-octaprenylphenol hydroxylase of ubiquinone biosynthetic pathway</fullName>
    </submittedName>
</protein>
<evidence type="ECO:0000256" key="2">
    <source>
        <dbReference type="SAM" id="Phobius"/>
    </source>
</evidence>
<dbReference type="InterPro" id="IPR011009">
    <property type="entry name" value="Kinase-like_dom_sf"/>
</dbReference>
<sequence>MAETSSIDSVRESLRLQQVYNVFVRYGLDILFSHFGMVDGWRRRMQDWVWDLPDNLEIPSLPTKVRLMIEELGPTYVKVGQILSSQASVIPPDWETELARLQSDVPPFPSEQVRETIISELKAPPEQLFATFEPASFAAASTAQVHRATLHDGTEVVVKVQRPDIQKQMKADVGIMINAANVIARRSQALRAIDLPGMVDQFGSNAIRELNYSGEAYNAFRLSQNMAGCPGVHIPHVYTDYSTSRLLTMEFVRGVKISNLAAIDAAGIDRQALAMNTLRALIKQLMFDGFFHADPHPGNLLVNLQTGDVTFIDTGMVGELELAQRLSLIQLLIALQNQDVDATATMLKSLSVPFMGAVDDKAYRKDFQRTLGPYMIGGARLDFSQSLSLSMDVLRRHGLRLDPNLTLAVKALMQVIAMGSLLFPDEDVGQLSVAIIREEALNLVTADNIQNAAGKVAGTALRQVADNLPSLSTATASWLKQYRKGRFEVHVDTSDVAREVDKIAHIGRQAVIAVILVGLIIGSAITTVGVGLGGFDGPGWEFVARIAGLGYILSSIVAGVIVLRLAWRWLRGGDPGAD</sequence>
<dbReference type="RefSeq" id="WP_095043652.1">
    <property type="nucleotide sequence ID" value="NZ_LN890655.1"/>
</dbReference>
<dbReference type="PANTHER" id="PTHR10566:SF113">
    <property type="entry name" value="PROTEIN ACTIVITY OF BC1 COMPLEX KINASE 7, CHLOROPLASTIC"/>
    <property type="match status" value="1"/>
</dbReference>
<dbReference type="AlphaFoldDB" id="A0A160T561"/>
<dbReference type="CDD" id="cd05121">
    <property type="entry name" value="ABC1_ADCK3-like"/>
    <property type="match status" value="1"/>
</dbReference>
<keyword evidence="2" id="KW-0812">Transmembrane</keyword>
<dbReference type="OrthoDB" id="9795390at2"/>
<dbReference type="Proteomes" id="UP000215027">
    <property type="component" value="Chromosome I"/>
</dbReference>
<proteinExistence type="inferred from homology"/>
<feature type="transmembrane region" description="Helical" evidence="2">
    <location>
        <begin position="542"/>
        <end position="563"/>
    </location>
</feature>
<keyword evidence="2" id="KW-1133">Transmembrane helix</keyword>
<reference evidence="4" key="1">
    <citation type="submission" date="2016-01" db="EMBL/GenBank/DDBJ databases">
        <authorList>
            <person name="Mcilroy J.S."/>
            <person name="Karst M S."/>
            <person name="Albertsen M."/>
        </authorList>
    </citation>
    <scope>NUCLEOTIDE SEQUENCE</scope>
    <source>
        <strain evidence="4">Cfx-K</strain>
    </source>
</reference>
<dbReference type="EMBL" id="LN890655">
    <property type="protein sequence ID" value="CUS04278.2"/>
    <property type="molecule type" value="Genomic_DNA"/>
</dbReference>
<dbReference type="InterPro" id="IPR050154">
    <property type="entry name" value="UbiB_kinase"/>
</dbReference>
<dbReference type="PANTHER" id="PTHR10566">
    <property type="entry name" value="CHAPERONE-ACTIVITY OF BC1 COMPLEX CABC1 -RELATED"/>
    <property type="match status" value="1"/>
</dbReference>
<keyword evidence="5" id="KW-1185">Reference proteome</keyword>
<evidence type="ECO:0000259" key="3">
    <source>
        <dbReference type="Pfam" id="PF03109"/>
    </source>
</evidence>
<keyword evidence="4" id="KW-0830">Ubiquinone</keyword>
<dbReference type="InterPro" id="IPR004147">
    <property type="entry name" value="ABC1_dom"/>
</dbReference>